<gene>
    <name evidence="1" type="ordered locus">Halhy_1800</name>
</gene>
<evidence type="ECO:0000313" key="2">
    <source>
        <dbReference type="Proteomes" id="UP000008461"/>
    </source>
</evidence>
<dbReference type="NCBIfam" id="NF047658">
    <property type="entry name" value="HYC_CC_PP"/>
    <property type="match status" value="1"/>
</dbReference>
<dbReference type="EMBL" id="CP002691">
    <property type="protein sequence ID" value="AEE49686.1"/>
    <property type="molecule type" value="Genomic_DNA"/>
</dbReference>
<reference key="2">
    <citation type="submission" date="2011-04" db="EMBL/GenBank/DDBJ databases">
        <title>Complete sequence of chromosome of Haliscomenobacter hydrossis DSM 1100.</title>
        <authorList>
            <consortium name="US DOE Joint Genome Institute (JGI-PGF)"/>
            <person name="Lucas S."/>
            <person name="Han J."/>
            <person name="Lapidus A."/>
            <person name="Bruce D."/>
            <person name="Goodwin L."/>
            <person name="Pitluck S."/>
            <person name="Peters L."/>
            <person name="Kyrpides N."/>
            <person name="Mavromatis K."/>
            <person name="Ivanova N."/>
            <person name="Ovchinnikova G."/>
            <person name="Pagani I."/>
            <person name="Daligault H."/>
            <person name="Detter J.C."/>
            <person name="Han C."/>
            <person name="Land M."/>
            <person name="Hauser L."/>
            <person name="Markowitz V."/>
            <person name="Cheng J.-F."/>
            <person name="Hugenholtz P."/>
            <person name="Woyke T."/>
            <person name="Wu D."/>
            <person name="Verbarg S."/>
            <person name="Frueling A."/>
            <person name="Brambilla E."/>
            <person name="Klenk H.-P."/>
            <person name="Eisen J.A."/>
        </authorList>
    </citation>
    <scope>NUCLEOTIDE SEQUENCE</scope>
    <source>
        <strain>DSM 1100</strain>
    </source>
</reference>
<dbReference type="InterPro" id="IPR058060">
    <property type="entry name" value="HYC_CC_PP"/>
</dbReference>
<proteinExistence type="predicted"/>
<name>F4L3W9_HALH1</name>
<dbReference type="InterPro" id="IPR058512">
    <property type="entry name" value="DUF8199"/>
</dbReference>
<dbReference type="AlphaFoldDB" id="F4L3W9"/>
<accession>F4L3W9</accession>
<sequence>MLKTLHLILALNVLLSSTGLTVFEHLCQMKGRTVSIFTQPKGCCKLKKSDKPSCCLHEEEPQDESLSRKPCCQDKSQLLKSNIDGAVQKIALHDFNFQALIIQVLPFQSMTFDVIPSSQKALRFYLYKPPPKVTDIRVFIQSFLC</sequence>
<dbReference type="eggNOG" id="ENOG5033KDH">
    <property type="taxonomic scope" value="Bacteria"/>
</dbReference>
<reference evidence="1 2" key="1">
    <citation type="journal article" date="2011" name="Stand. Genomic Sci.">
        <title>Complete genome sequence of Haliscomenobacter hydrossis type strain (O).</title>
        <authorList>
            <consortium name="US DOE Joint Genome Institute (JGI-PGF)"/>
            <person name="Daligault H."/>
            <person name="Lapidus A."/>
            <person name="Zeytun A."/>
            <person name="Nolan M."/>
            <person name="Lucas S."/>
            <person name="Del Rio T.G."/>
            <person name="Tice H."/>
            <person name="Cheng J.F."/>
            <person name="Tapia R."/>
            <person name="Han C."/>
            <person name="Goodwin L."/>
            <person name="Pitluck S."/>
            <person name="Liolios K."/>
            <person name="Pagani I."/>
            <person name="Ivanova N."/>
            <person name="Huntemann M."/>
            <person name="Mavromatis K."/>
            <person name="Mikhailova N."/>
            <person name="Pati A."/>
            <person name="Chen A."/>
            <person name="Palaniappan K."/>
            <person name="Land M."/>
            <person name="Hauser L."/>
            <person name="Brambilla E.M."/>
            <person name="Rohde M."/>
            <person name="Verbarg S."/>
            <person name="Goker M."/>
            <person name="Bristow J."/>
            <person name="Eisen J.A."/>
            <person name="Markowitz V."/>
            <person name="Hugenholtz P."/>
            <person name="Kyrpides N.C."/>
            <person name="Klenk H.P."/>
            <person name="Woyke T."/>
        </authorList>
    </citation>
    <scope>NUCLEOTIDE SEQUENCE [LARGE SCALE GENOMIC DNA]</scope>
    <source>
        <strain evidence="2">ATCC 27775 / DSM 1100 / LMG 10767 / O</strain>
    </source>
</reference>
<dbReference type="OrthoDB" id="657403at2"/>
<dbReference type="HOGENOM" id="CLU_1784161_0_0_10"/>
<dbReference type="KEGG" id="hhy:Halhy_1800"/>
<dbReference type="Pfam" id="PF26622">
    <property type="entry name" value="DUF8199"/>
    <property type="match status" value="1"/>
</dbReference>
<dbReference type="STRING" id="760192.Halhy_1800"/>
<dbReference type="RefSeq" id="WP_013764239.1">
    <property type="nucleotide sequence ID" value="NC_015510.1"/>
</dbReference>
<organism evidence="1 2">
    <name type="scientific">Haliscomenobacter hydrossis (strain ATCC 27775 / DSM 1100 / LMG 10767 / O)</name>
    <dbReference type="NCBI Taxonomy" id="760192"/>
    <lineage>
        <taxon>Bacteria</taxon>
        <taxon>Pseudomonadati</taxon>
        <taxon>Bacteroidota</taxon>
        <taxon>Saprospiria</taxon>
        <taxon>Saprospirales</taxon>
        <taxon>Haliscomenobacteraceae</taxon>
        <taxon>Haliscomenobacter</taxon>
    </lineage>
</organism>
<dbReference type="Proteomes" id="UP000008461">
    <property type="component" value="Chromosome"/>
</dbReference>
<protein>
    <submittedName>
        <fullName evidence="1">Uncharacterized protein</fullName>
    </submittedName>
</protein>
<evidence type="ECO:0000313" key="1">
    <source>
        <dbReference type="EMBL" id="AEE49686.1"/>
    </source>
</evidence>
<keyword evidence="2" id="KW-1185">Reference proteome</keyword>